<dbReference type="InterPro" id="IPR005399">
    <property type="entry name" value="K_chnl_volt-dep_bsu_KCNAB-rel"/>
</dbReference>
<proteinExistence type="inferred from homology"/>
<evidence type="ECO:0000313" key="19">
    <source>
        <dbReference type="Ensembl" id="ENSCMUP00000013763.2"/>
    </source>
</evidence>
<keyword evidence="12" id="KW-0406">Ion transport</keyword>
<evidence type="ECO:0000256" key="5">
    <source>
        <dbReference type="ARBA" id="ARBA00022448"/>
    </source>
</evidence>
<keyword evidence="9" id="KW-0521">NADP</keyword>
<dbReference type="GO" id="GO:0015459">
    <property type="term" value="F:potassium channel regulator activity"/>
    <property type="evidence" value="ECO:0007669"/>
    <property type="project" value="TreeGrafter"/>
</dbReference>
<evidence type="ECO:0000256" key="6">
    <source>
        <dbReference type="ARBA" id="ARBA00022475"/>
    </source>
</evidence>
<evidence type="ECO:0000256" key="12">
    <source>
        <dbReference type="ARBA" id="ARBA00023065"/>
    </source>
</evidence>
<evidence type="ECO:0000256" key="10">
    <source>
        <dbReference type="ARBA" id="ARBA00022958"/>
    </source>
</evidence>
<dbReference type="Ensembl" id="ENSCMUT00000014781.2">
    <property type="protein sequence ID" value="ENSCMUP00000013763.2"/>
    <property type="gene ID" value="ENSCMUG00000008605.2"/>
</dbReference>
<evidence type="ECO:0000256" key="3">
    <source>
        <dbReference type="ARBA" id="ARBA00006515"/>
    </source>
</evidence>
<dbReference type="Gene3D" id="3.20.20.100">
    <property type="entry name" value="NADP-dependent oxidoreductase domain"/>
    <property type="match status" value="1"/>
</dbReference>
<dbReference type="CDD" id="cd19141">
    <property type="entry name" value="Aldo_ket_red_shaker"/>
    <property type="match status" value="1"/>
</dbReference>
<gene>
    <name evidence="19" type="primary">KCNAB2</name>
</gene>
<evidence type="ECO:0000256" key="17">
    <source>
        <dbReference type="ARBA" id="ARBA00048943"/>
    </source>
</evidence>
<name>A0A8C3DYT2_CORMO</name>
<dbReference type="PANTHER" id="PTHR43150">
    <property type="entry name" value="HYPERKINETIC, ISOFORM M"/>
    <property type="match status" value="1"/>
</dbReference>
<keyword evidence="11" id="KW-0560">Oxidoreductase</keyword>
<evidence type="ECO:0000256" key="7">
    <source>
        <dbReference type="ARBA" id="ARBA00022490"/>
    </source>
</evidence>
<dbReference type="InterPro" id="IPR036812">
    <property type="entry name" value="NAD(P)_OxRdtase_dom_sf"/>
</dbReference>
<evidence type="ECO:0000256" key="8">
    <source>
        <dbReference type="ARBA" id="ARBA00022538"/>
    </source>
</evidence>
<dbReference type="GO" id="GO:0098900">
    <property type="term" value="P:regulation of action potential"/>
    <property type="evidence" value="ECO:0007669"/>
    <property type="project" value="TreeGrafter"/>
</dbReference>
<accession>A0A8C3DYT2</accession>
<comment type="similarity">
    <text evidence="3">Belongs to the shaker potassium channel beta subunit family.</text>
</comment>
<dbReference type="NCBIfam" id="TIGR01293">
    <property type="entry name" value="Kv_beta"/>
    <property type="match status" value="1"/>
</dbReference>
<dbReference type="SUPFAM" id="SSF51430">
    <property type="entry name" value="NAD(P)-linked oxidoreductase"/>
    <property type="match status" value="1"/>
</dbReference>
<dbReference type="GO" id="GO:0005737">
    <property type="term" value="C:cytoplasm"/>
    <property type="evidence" value="ECO:0007669"/>
    <property type="project" value="UniProtKB-SubCell"/>
</dbReference>
<evidence type="ECO:0000256" key="11">
    <source>
        <dbReference type="ARBA" id="ARBA00023002"/>
    </source>
</evidence>
<evidence type="ECO:0000256" key="14">
    <source>
        <dbReference type="ARBA" id="ARBA00031439"/>
    </source>
</evidence>
<evidence type="ECO:0000256" key="4">
    <source>
        <dbReference type="ARBA" id="ARBA00013314"/>
    </source>
</evidence>
<keyword evidence="8" id="KW-0633">Potassium transport</keyword>
<dbReference type="AlphaFoldDB" id="A0A8C3DYT2"/>
<keyword evidence="10" id="KW-0630">Potassium</keyword>
<dbReference type="InterPro" id="IPR023210">
    <property type="entry name" value="NADP_OxRdtase_dom"/>
</dbReference>
<evidence type="ECO:0000256" key="9">
    <source>
        <dbReference type="ARBA" id="ARBA00022857"/>
    </source>
</evidence>
<evidence type="ECO:0000256" key="1">
    <source>
        <dbReference type="ARBA" id="ARBA00004413"/>
    </source>
</evidence>
<evidence type="ECO:0000256" key="16">
    <source>
        <dbReference type="ARBA" id="ARBA00047998"/>
    </source>
</evidence>
<protein>
    <recommendedName>
        <fullName evidence="4">Voltage-gated potassium channel subunit beta-1</fullName>
    </recommendedName>
    <alternativeName>
        <fullName evidence="14">K(+) channel subunit beta-1</fullName>
    </alternativeName>
    <alternativeName>
        <fullName evidence="15">Kv-beta-1</fullName>
    </alternativeName>
</protein>
<reference evidence="20" key="1">
    <citation type="submission" date="2019-10" db="EMBL/GenBank/DDBJ databases">
        <title>Corvus moneduloides (New Caledonian crow) genome, bCorMon1, primary haplotype.</title>
        <authorList>
            <person name="Rutz C."/>
            <person name="Fungtammasan C."/>
            <person name="Mountcastle J."/>
            <person name="Formenti G."/>
            <person name="Chow W."/>
            <person name="Howe K."/>
            <person name="Steele M.P."/>
            <person name="Fernandes J."/>
            <person name="Gilbert M.T.P."/>
            <person name="Fedrigo O."/>
            <person name="Jarvis E.D."/>
            <person name="Gemmell N."/>
        </authorList>
    </citation>
    <scope>NUCLEOTIDE SEQUENCE [LARGE SCALE GENOMIC DNA]</scope>
</reference>
<dbReference type="Pfam" id="PF00248">
    <property type="entry name" value="Aldo_ket_red"/>
    <property type="match status" value="1"/>
</dbReference>
<dbReference type="GO" id="GO:0016491">
    <property type="term" value="F:oxidoreductase activity"/>
    <property type="evidence" value="ECO:0007669"/>
    <property type="project" value="UniProtKB-KW"/>
</dbReference>
<reference evidence="19" key="3">
    <citation type="submission" date="2025-09" db="UniProtKB">
        <authorList>
            <consortium name="Ensembl"/>
        </authorList>
    </citation>
    <scope>IDENTIFICATION</scope>
</reference>
<sequence>MLSMTYSESLRSVASRHSPEWGLPPAPRAADGLELRRLRDVRAAARAKTLEEFLRMHGLSLADSTARATGMKYRNLGKSGLRVSCLGLGKCQGLPQSLGIPSMAEQLMTLAYDNGINLFDTAEVYAAGKAEVVLGNIIKKKGWRRSSLVITTKIFWGGKAETERGLSRKHIIEGLKASLERLQLEYVDVVFANRPDPNTPMEGDPFSSSKSRTFIVEETVRAMTHVINQGMAMYWGTSRWSSMEIMEAYSVARQFNLIPPICEQAEYHMFQREKVEVQLPELFHKIGVGAMTWSPLACGIVSGKYDGGIPPYSRASLKGYQWLKDKILSEEGRRQQAKLKELQAIAERLGCTLPQLAIAWCLRNEGVSSVLLGASNADQLMENIGAIQVLPKLSSSIVHEIDSILGNKPYSKKDYRS</sequence>
<keyword evidence="6" id="KW-1003">Cell membrane</keyword>
<dbReference type="InterPro" id="IPR005983">
    <property type="entry name" value="K_chnl_volt-dep_bsu_KCNAB"/>
</dbReference>
<dbReference type="PRINTS" id="PR01578">
    <property type="entry name" value="KCNAB1CHANEL"/>
</dbReference>
<comment type="catalytic activity">
    <reaction evidence="17">
        <text>a primary alcohol + NADP(+) = an aldehyde + NADPH + H(+)</text>
        <dbReference type="Rhea" id="RHEA:15937"/>
        <dbReference type="ChEBI" id="CHEBI:15378"/>
        <dbReference type="ChEBI" id="CHEBI:15734"/>
        <dbReference type="ChEBI" id="CHEBI:17478"/>
        <dbReference type="ChEBI" id="CHEBI:57783"/>
        <dbReference type="ChEBI" id="CHEBI:58349"/>
    </reaction>
    <physiologicalReaction direction="right-to-left" evidence="17">
        <dbReference type="Rhea" id="RHEA:15939"/>
    </physiologicalReaction>
</comment>
<evidence type="ECO:0000313" key="20">
    <source>
        <dbReference type="Proteomes" id="UP000694553"/>
    </source>
</evidence>
<dbReference type="GO" id="GO:0008076">
    <property type="term" value="C:voltage-gated potassium channel complex"/>
    <property type="evidence" value="ECO:0007669"/>
    <property type="project" value="TreeGrafter"/>
</dbReference>
<dbReference type="PRINTS" id="PR01577">
    <property type="entry name" value="KCNABCHANNEL"/>
</dbReference>
<keyword evidence="5" id="KW-0813">Transport</keyword>
<feature type="domain" description="NADP-dependent oxidoreductase" evidence="18">
    <location>
        <begin position="103"/>
        <end position="404"/>
    </location>
</feature>
<evidence type="ECO:0000256" key="15">
    <source>
        <dbReference type="ARBA" id="ARBA00032588"/>
    </source>
</evidence>
<dbReference type="GO" id="GO:0005249">
    <property type="term" value="F:voltage-gated potassium channel activity"/>
    <property type="evidence" value="ECO:0007669"/>
    <property type="project" value="InterPro"/>
</dbReference>
<dbReference type="FunFam" id="3.20.20.100:FF:000001">
    <property type="entry name" value="voltage-gated potassium channel subunit beta-2 isoform X2"/>
    <property type="match status" value="1"/>
</dbReference>
<organism evidence="19 20">
    <name type="scientific">Corvus moneduloides</name>
    <name type="common">New Caledonian crow</name>
    <dbReference type="NCBI Taxonomy" id="1196302"/>
    <lineage>
        <taxon>Eukaryota</taxon>
        <taxon>Metazoa</taxon>
        <taxon>Chordata</taxon>
        <taxon>Craniata</taxon>
        <taxon>Vertebrata</taxon>
        <taxon>Euteleostomi</taxon>
        <taxon>Archelosauria</taxon>
        <taxon>Archosauria</taxon>
        <taxon>Dinosauria</taxon>
        <taxon>Saurischia</taxon>
        <taxon>Theropoda</taxon>
        <taxon>Coelurosauria</taxon>
        <taxon>Aves</taxon>
        <taxon>Neognathae</taxon>
        <taxon>Neoaves</taxon>
        <taxon>Telluraves</taxon>
        <taxon>Australaves</taxon>
        <taxon>Passeriformes</taxon>
        <taxon>Corvoidea</taxon>
        <taxon>Corvidae</taxon>
        <taxon>Corvus</taxon>
    </lineage>
</organism>
<reference evidence="19" key="2">
    <citation type="submission" date="2025-08" db="UniProtKB">
        <authorList>
            <consortium name="Ensembl"/>
        </authorList>
    </citation>
    <scope>IDENTIFICATION</scope>
</reference>
<dbReference type="PANTHER" id="PTHR43150:SF1">
    <property type="entry name" value="VOLTAGE-GATED POTASSIUM CHANNEL SUBUNIT BETA-2"/>
    <property type="match status" value="1"/>
</dbReference>
<comment type="catalytic activity">
    <reaction evidence="16">
        <text>a secondary alcohol + NADP(+) = a ketone + NADPH + H(+)</text>
        <dbReference type="Rhea" id="RHEA:19257"/>
        <dbReference type="ChEBI" id="CHEBI:15378"/>
        <dbReference type="ChEBI" id="CHEBI:17087"/>
        <dbReference type="ChEBI" id="CHEBI:35681"/>
        <dbReference type="ChEBI" id="CHEBI:57783"/>
        <dbReference type="ChEBI" id="CHEBI:58349"/>
    </reaction>
    <physiologicalReaction direction="right-to-left" evidence="16">
        <dbReference type="Rhea" id="RHEA:19259"/>
    </physiologicalReaction>
</comment>
<dbReference type="GO" id="GO:1901379">
    <property type="term" value="P:regulation of potassium ion transmembrane transport"/>
    <property type="evidence" value="ECO:0007669"/>
    <property type="project" value="TreeGrafter"/>
</dbReference>
<evidence type="ECO:0000256" key="13">
    <source>
        <dbReference type="ARBA" id="ARBA00023136"/>
    </source>
</evidence>
<keyword evidence="7" id="KW-0963">Cytoplasm</keyword>
<dbReference type="GO" id="GO:0044325">
    <property type="term" value="F:transmembrane transporter binding"/>
    <property type="evidence" value="ECO:0007669"/>
    <property type="project" value="TreeGrafter"/>
</dbReference>
<evidence type="ECO:0000256" key="2">
    <source>
        <dbReference type="ARBA" id="ARBA00004496"/>
    </source>
</evidence>
<dbReference type="InterPro" id="IPR005400">
    <property type="entry name" value="K_chnl_volt-dep_bsu_KCNAB1"/>
</dbReference>
<evidence type="ECO:0000259" key="18">
    <source>
        <dbReference type="Pfam" id="PF00248"/>
    </source>
</evidence>
<keyword evidence="13" id="KW-0472">Membrane</keyword>
<dbReference type="GO" id="GO:0044224">
    <property type="term" value="C:juxtaparanode region of axon"/>
    <property type="evidence" value="ECO:0007669"/>
    <property type="project" value="TreeGrafter"/>
</dbReference>
<accession>A0A8U7NK45</accession>
<keyword evidence="20" id="KW-1185">Reference proteome</keyword>
<dbReference type="Proteomes" id="UP000694553">
    <property type="component" value="Unassembled WGS sequence"/>
</dbReference>
<comment type="subcellular location">
    <subcellularLocation>
        <location evidence="1">Cell membrane</location>
        <topology evidence="1">Peripheral membrane protein</topology>
        <orientation evidence="1">Cytoplasmic side</orientation>
    </subcellularLocation>
    <subcellularLocation>
        <location evidence="2">Cytoplasm</location>
    </subcellularLocation>
</comment>